<name>A0A1M5HFI4_SALEC</name>
<feature type="domain" description="ISXO2-like transposase" evidence="1">
    <location>
        <begin position="2"/>
        <end position="86"/>
    </location>
</feature>
<protein>
    <submittedName>
        <fullName evidence="2">ISXO2-like transposase domain-containing protein</fullName>
    </submittedName>
</protein>
<dbReference type="EMBL" id="FQVT01000005">
    <property type="protein sequence ID" value="SHG14582.1"/>
    <property type="molecule type" value="Genomic_DNA"/>
</dbReference>
<keyword evidence="3" id="KW-1185">Reference proteome</keyword>
<dbReference type="AlphaFoldDB" id="A0A1M5HFI4"/>
<dbReference type="InterPro" id="IPR024445">
    <property type="entry name" value="Tnp_ISXO2-like"/>
</dbReference>
<accession>A0A1M5HFI4</accession>
<gene>
    <name evidence="2" type="ORF">SAMN05444483_105125</name>
</gene>
<reference evidence="3" key="1">
    <citation type="submission" date="2016-11" db="EMBL/GenBank/DDBJ databases">
        <authorList>
            <person name="Varghese N."/>
            <person name="Submissions S."/>
        </authorList>
    </citation>
    <scope>NUCLEOTIDE SEQUENCE [LARGE SCALE GENOMIC DNA]</scope>
    <source>
        <strain evidence="3">DSM 24579</strain>
    </source>
</reference>
<dbReference type="Proteomes" id="UP000183945">
    <property type="component" value="Unassembled WGS sequence"/>
</dbReference>
<dbReference type="Pfam" id="PF12762">
    <property type="entry name" value="DDE_Tnp_IS1595"/>
    <property type="match status" value="1"/>
</dbReference>
<evidence type="ECO:0000313" key="2">
    <source>
        <dbReference type="EMBL" id="SHG14582.1"/>
    </source>
</evidence>
<evidence type="ECO:0000259" key="1">
    <source>
        <dbReference type="Pfam" id="PF12762"/>
    </source>
</evidence>
<proteinExistence type="predicted"/>
<organism evidence="2 3">
    <name type="scientific">Salegentibacter echinorum</name>
    <dbReference type="NCBI Taxonomy" id="1073325"/>
    <lineage>
        <taxon>Bacteria</taxon>
        <taxon>Pseudomonadati</taxon>
        <taxon>Bacteroidota</taxon>
        <taxon>Flavobacteriia</taxon>
        <taxon>Flavobacteriales</taxon>
        <taxon>Flavobacteriaceae</taxon>
        <taxon>Salegentibacter</taxon>
    </lineage>
</organism>
<evidence type="ECO:0000313" key="3">
    <source>
        <dbReference type="Proteomes" id="UP000183945"/>
    </source>
</evidence>
<sequence>MKGLVHVDEFIIGGQEENAPGRSYNTPKTKVIITVELNEERKVKRVYAKVINDYSAKSFTPLFEQHISEEAKVITDKWRGLQPIKEKV</sequence>